<dbReference type="InterPro" id="IPR053006">
    <property type="entry name" value="Meiosis_regulatory"/>
</dbReference>
<feature type="compositionally biased region" description="Polar residues" evidence="1">
    <location>
        <begin position="319"/>
        <end position="341"/>
    </location>
</feature>
<feature type="domain" description="Bacteriophage T5 Orf172 DNA-binding" evidence="2">
    <location>
        <begin position="492"/>
        <end position="605"/>
    </location>
</feature>
<proteinExistence type="predicted"/>
<accession>A0A1B9III7</accession>
<feature type="region of interest" description="Disordered" evidence="1">
    <location>
        <begin position="86"/>
        <end position="167"/>
    </location>
</feature>
<dbReference type="InterPro" id="IPR018306">
    <property type="entry name" value="Phage_T5_Orf172_DNA-bd"/>
</dbReference>
<reference evidence="4" key="2">
    <citation type="submission" date="2013-12" db="EMBL/GenBank/DDBJ databases">
        <title>Evolution of pathogenesis and genome organization in the Tremellales.</title>
        <authorList>
            <person name="Cuomo C."/>
            <person name="Litvintseva A."/>
            <person name="Heitman J."/>
            <person name="Chen Y."/>
            <person name="Sun S."/>
            <person name="Springer D."/>
            <person name="Dromer F."/>
            <person name="Young S."/>
            <person name="Zeng Q."/>
            <person name="Chapman S."/>
            <person name="Gujja S."/>
            <person name="Saif S."/>
            <person name="Birren B."/>
        </authorList>
    </citation>
    <scope>NUCLEOTIDE SEQUENCE [LARGE SCALE GENOMIC DNA]</scope>
    <source>
        <strain evidence="4">CBS 10435</strain>
    </source>
</reference>
<dbReference type="PANTHER" id="PTHR28094:SF1">
    <property type="entry name" value="MEIOTICALLY UP-REGULATED GENE 113 PROTEIN"/>
    <property type="match status" value="1"/>
</dbReference>
<dbReference type="STRING" id="1331196.A0A1B9III7"/>
<name>A0A1B9III7_9TREE</name>
<keyword evidence="4" id="KW-1185">Reference proteome</keyword>
<organism evidence="3 4">
    <name type="scientific">Kwoniella mangroviensis CBS 10435</name>
    <dbReference type="NCBI Taxonomy" id="1331196"/>
    <lineage>
        <taxon>Eukaryota</taxon>
        <taxon>Fungi</taxon>
        <taxon>Dikarya</taxon>
        <taxon>Basidiomycota</taxon>
        <taxon>Agaricomycotina</taxon>
        <taxon>Tremellomycetes</taxon>
        <taxon>Tremellales</taxon>
        <taxon>Cryptococcaceae</taxon>
        <taxon>Kwoniella</taxon>
    </lineage>
</organism>
<feature type="region of interest" description="Disordered" evidence="1">
    <location>
        <begin position="1"/>
        <end position="70"/>
    </location>
</feature>
<protein>
    <recommendedName>
        <fullName evidence="2">Bacteriophage T5 Orf172 DNA-binding domain-containing protein</fullName>
    </recommendedName>
</protein>
<feature type="compositionally biased region" description="Polar residues" evidence="1">
    <location>
        <begin position="86"/>
        <end position="97"/>
    </location>
</feature>
<dbReference type="AlphaFoldDB" id="A0A1B9III7"/>
<evidence type="ECO:0000313" key="4">
    <source>
        <dbReference type="Proteomes" id="UP000092583"/>
    </source>
</evidence>
<evidence type="ECO:0000256" key="1">
    <source>
        <dbReference type="SAM" id="MobiDB-lite"/>
    </source>
</evidence>
<feature type="compositionally biased region" description="Low complexity" evidence="1">
    <location>
        <begin position="254"/>
        <end position="264"/>
    </location>
</feature>
<gene>
    <name evidence="3" type="ORF">L486_06832</name>
</gene>
<evidence type="ECO:0000259" key="2">
    <source>
        <dbReference type="Pfam" id="PF10544"/>
    </source>
</evidence>
<dbReference type="Pfam" id="PF10544">
    <property type="entry name" value="T5orf172"/>
    <property type="match status" value="1"/>
</dbReference>
<dbReference type="EMBL" id="KI669466">
    <property type="protein sequence ID" value="OCF55352.1"/>
    <property type="molecule type" value="Genomic_DNA"/>
</dbReference>
<dbReference type="Proteomes" id="UP000092583">
    <property type="component" value="Unassembled WGS sequence"/>
</dbReference>
<feature type="compositionally biased region" description="Pro residues" evidence="1">
    <location>
        <begin position="146"/>
        <end position="157"/>
    </location>
</feature>
<dbReference type="PANTHER" id="PTHR28094">
    <property type="entry name" value="MEIOTICALLY UP-REGULATED GENE 113 PROTEIN"/>
    <property type="match status" value="1"/>
</dbReference>
<feature type="compositionally biased region" description="Polar residues" evidence="1">
    <location>
        <begin position="187"/>
        <end position="205"/>
    </location>
</feature>
<evidence type="ECO:0000313" key="3">
    <source>
        <dbReference type="EMBL" id="OCF55352.1"/>
    </source>
</evidence>
<dbReference type="OrthoDB" id="2417614at2759"/>
<sequence length="641" mass="71916">MSYSYYHHPRVNPTYQQAFPPYNPQTQDRFPYPAQPGPSTVYQSGINNQSFYTPNSGHYHPSPRPTTDHKSKGYRYLESLSTSVSNLNINPTHNGYNPESRVRLHSDPISPNYNKRLPALPPPPPSNRYEEYPSMNDAGPSHQDLTPPPLPPRPISMPLPETHDDLPEPVTIYSVTKYNQRLDGPQSLGSNRDSASKSQKVSSPPKTFRPSVHPHSKPRLSDENRLRPLSPHTPPRPKSDSAIPTSSKKKGKGKATSFSTSTPKSKIKTPTRRKEGNTDPDWNPIIDLTISSSEDDSEEDRNETITPRSSARRKRAISEQPSRTSVHTSTPSKSGSNSESRTPGKDSTPGVVQCSGFTRTGQPCKRLVKVSAPYLSARDTNVEPGGDERSEKVMGRYCKDHAGMICQVDGFYWRGDSNKAGIWIEFKEFIPPDLGQQTQTLLRMTMESKLTAKETSGYLYAYELRGKSNPSLIQFSTDYDPIVDLETPSVAYFKVGRTDNVPRRIGEWTNQCQSKKPTLRDIFPLPPSKNVNSGLQRSGTLTTSFLPGATTHLNPPSKAMKRWERLVHLELSERSSSGSRESQTAFEKVREKCKDCGLSHREIFPIYKNGNQDRVYESIVMEVICRWDKFINHITEGVGAE</sequence>
<feature type="compositionally biased region" description="Polar residues" evidence="1">
    <location>
        <begin position="37"/>
        <end position="56"/>
    </location>
</feature>
<feature type="region of interest" description="Disordered" evidence="1">
    <location>
        <begin position="179"/>
        <end position="356"/>
    </location>
</feature>
<reference evidence="3 4" key="1">
    <citation type="submission" date="2013-07" db="EMBL/GenBank/DDBJ databases">
        <title>The Genome Sequence of Kwoniella mangroviensis CBS10435.</title>
        <authorList>
            <consortium name="The Broad Institute Genome Sequencing Platform"/>
            <person name="Cuomo C."/>
            <person name="Litvintseva A."/>
            <person name="Chen Y."/>
            <person name="Heitman J."/>
            <person name="Sun S."/>
            <person name="Springer D."/>
            <person name="Dromer F."/>
            <person name="Young S.K."/>
            <person name="Zeng Q."/>
            <person name="Gargeya S."/>
            <person name="Fitzgerald M."/>
            <person name="Abouelleil A."/>
            <person name="Alvarado L."/>
            <person name="Berlin A.M."/>
            <person name="Chapman S.B."/>
            <person name="Dewar J."/>
            <person name="Goldberg J."/>
            <person name="Griggs A."/>
            <person name="Gujja S."/>
            <person name="Hansen M."/>
            <person name="Howarth C."/>
            <person name="Imamovic A."/>
            <person name="Larimer J."/>
            <person name="McCowan C."/>
            <person name="Murphy C."/>
            <person name="Pearson M."/>
            <person name="Priest M."/>
            <person name="Roberts A."/>
            <person name="Saif S."/>
            <person name="Shea T."/>
            <person name="Sykes S."/>
            <person name="Wortman J."/>
            <person name="Nusbaum C."/>
            <person name="Birren B."/>
        </authorList>
    </citation>
    <scope>NUCLEOTIDE SEQUENCE [LARGE SCALE GENOMIC DNA]</scope>
    <source>
        <strain evidence="3 4">CBS 10435</strain>
    </source>
</reference>